<proteinExistence type="predicted"/>
<dbReference type="Proteomes" id="UP000233551">
    <property type="component" value="Unassembled WGS sequence"/>
</dbReference>
<feature type="non-terminal residue" evidence="1">
    <location>
        <position position="91"/>
    </location>
</feature>
<keyword evidence="2" id="KW-1185">Reference proteome</keyword>
<evidence type="ECO:0000313" key="1">
    <source>
        <dbReference type="EMBL" id="PKH99542.1"/>
    </source>
</evidence>
<dbReference type="EMBL" id="PGOL01041678">
    <property type="protein sequence ID" value="PKH99542.1"/>
    <property type="molecule type" value="Genomic_DNA"/>
</dbReference>
<dbReference type="InterPro" id="IPR036388">
    <property type="entry name" value="WH-like_DNA-bd_sf"/>
</dbReference>
<dbReference type="AlphaFoldDB" id="A0A2I0H6M2"/>
<accession>A0A2I0H6M2</accession>
<dbReference type="STRING" id="22663.A0A2I0H6M2"/>
<protein>
    <submittedName>
        <fullName evidence="1">Uncharacterized protein</fullName>
    </submittedName>
</protein>
<sequence>MRFLVHNQVFKAKAVATQEATTYLQTELSWCLLKGGEKSMASFILFESTPIMLAPWHGLSAWVSSNKAAPPPFEATHSQDIWAYTAQNPEH</sequence>
<evidence type="ECO:0000313" key="2">
    <source>
        <dbReference type="Proteomes" id="UP000233551"/>
    </source>
</evidence>
<dbReference type="Gene3D" id="1.10.10.10">
    <property type="entry name" value="Winged helix-like DNA-binding domain superfamily/Winged helix DNA-binding domain"/>
    <property type="match status" value="1"/>
</dbReference>
<reference evidence="1 2" key="1">
    <citation type="submission" date="2017-11" db="EMBL/GenBank/DDBJ databases">
        <title>De-novo sequencing of pomegranate (Punica granatum L.) genome.</title>
        <authorList>
            <person name="Akparov Z."/>
            <person name="Amiraslanov A."/>
            <person name="Hajiyeva S."/>
            <person name="Abbasov M."/>
            <person name="Kaur K."/>
            <person name="Hamwieh A."/>
            <person name="Solovyev V."/>
            <person name="Salamov A."/>
            <person name="Braich B."/>
            <person name="Kosarev P."/>
            <person name="Mahmoud A."/>
            <person name="Hajiyev E."/>
            <person name="Babayeva S."/>
            <person name="Izzatullayeva V."/>
            <person name="Mammadov A."/>
            <person name="Mammadov A."/>
            <person name="Sharifova S."/>
            <person name="Ojaghi J."/>
            <person name="Eynullazada K."/>
            <person name="Bayramov B."/>
            <person name="Abdulazimova A."/>
            <person name="Shahmuradov I."/>
        </authorList>
    </citation>
    <scope>NUCLEOTIDE SEQUENCE [LARGE SCALE GENOMIC DNA]</scope>
    <source>
        <strain evidence="2">cv. AG2017</strain>
        <tissue evidence="1">Leaf</tissue>
    </source>
</reference>
<organism evidence="1 2">
    <name type="scientific">Punica granatum</name>
    <name type="common">Pomegranate</name>
    <dbReference type="NCBI Taxonomy" id="22663"/>
    <lineage>
        <taxon>Eukaryota</taxon>
        <taxon>Viridiplantae</taxon>
        <taxon>Streptophyta</taxon>
        <taxon>Embryophyta</taxon>
        <taxon>Tracheophyta</taxon>
        <taxon>Spermatophyta</taxon>
        <taxon>Magnoliopsida</taxon>
        <taxon>eudicotyledons</taxon>
        <taxon>Gunneridae</taxon>
        <taxon>Pentapetalae</taxon>
        <taxon>rosids</taxon>
        <taxon>malvids</taxon>
        <taxon>Myrtales</taxon>
        <taxon>Lythraceae</taxon>
        <taxon>Punica</taxon>
    </lineage>
</organism>
<name>A0A2I0H6M2_PUNGR</name>
<gene>
    <name evidence="1" type="ORF">CRG98_049650</name>
</gene>
<comment type="caution">
    <text evidence="1">The sequence shown here is derived from an EMBL/GenBank/DDBJ whole genome shotgun (WGS) entry which is preliminary data.</text>
</comment>